<dbReference type="Pfam" id="PF02661">
    <property type="entry name" value="Fic"/>
    <property type="match status" value="1"/>
</dbReference>
<dbReference type="Gene3D" id="1.10.3290.10">
    <property type="entry name" value="Fido-like domain"/>
    <property type="match status" value="1"/>
</dbReference>
<dbReference type="InterPro" id="IPR003812">
    <property type="entry name" value="Fido"/>
</dbReference>
<dbReference type="HOGENOM" id="CLU_1207912_0_0_9"/>
<reference evidence="2 3" key="2">
    <citation type="submission" date="2009-02" db="EMBL/GenBank/DDBJ databases">
        <title>Draft genome sequence of Blautia hydrogenotrophica DSM 10507 (Ruminococcus hydrogenotrophicus DSM 10507).</title>
        <authorList>
            <person name="Sudarsanam P."/>
            <person name="Ley R."/>
            <person name="Guruge J."/>
            <person name="Turnbaugh P.J."/>
            <person name="Mahowald M."/>
            <person name="Liep D."/>
            <person name="Gordon J."/>
        </authorList>
    </citation>
    <scope>NUCLEOTIDE SEQUENCE [LARGE SCALE GENOMIC DNA]</scope>
    <source>
        <strain evidence="3">DSM 10507 / JCM 14656 / S5a33</strain>
    </source>
</reference>
<proteinExistence type="predicted"/>
<evidence type="ECO:0000259" key="1">
    <source>
        <dbReference type="PROSITE" id="PS51459"/>
    </source>
</evidence>
<dbReference type="InterPro" id="IPR036597">
    <property type="entry name" value="Fido-like_dom_sf"/>
</dbReference>
<reference evidence="2 3" key="1">
    <citation type="submission" date="2009-01" db="EMBL/GenBank/DDBJ databases">
        <authorList>
            <person name="Fulton L."/>
            <person name="Clifton S."/>
            <person name="Fulton B."/>
            <person name="Xu J."/>
            <person name="Minx P."/>
            <person name="Pepin K.H."/>
            <person name="Johnson M."/>
            <person name="Bhonagiri V."/>
            <person name="Nash W.E."/>
            <person name="Mardis E.R."/>
            <person name="Wilson R.K."/>
        </authorList>
    </citation>
    <scope>NUCLEOTIDE SEQUENCE [LARGE SCALE GENOMIC DNA]</scope>
    <source>
        <strain evidence="3">DSM 10507 / JCM 14656 / S5a33</strain>
    </source>
</reference>
<organism evidence="2 3">
    <name type="scientific">Blautia hydrogenotrophica (strain DSM 10507 / JCM 14656 / S5a33)</name>
    <name type="common">Ruminococcus hydrogenotrophicus</name>
    <dbReference type="NCBI Taxonomy" id="476272"/>
    <lineage>
        <taxon>Bacteria</taxon>
        <taxon>Bacillati</taxon>
        <taxon>Bacillota</taxon>
        <taxon>Clostridia</taxon>
        <taxon>Lachnospirales</taxon>
        <taxon>Lachnospiraceae</taxon>
        <taxon>Blautia</taxon>
    </lineage>
</organism>
<dbReference type="PANTHER" id="PTHR13504:SF38">
    <property type="entry name" value="FIDO DOMAIN-CONTAINING PROTEIN"/>
    <property type="match status" value="1"/>
</dbReference>
<accession>C0CGR8</accession>
<gene>
    <name evidence="2" type="ORF">RUMHYD_00031</name>
</gene>
<dbReference type="eggNOG" id="COG3177">
    <property type="taxonomic scope" value="Bacteria"/>
</dbReference>
<feature type="domain" description="Fido" evidence="1">
    <location>
        <begin position="74"/>
        <end position="213"/>
    </location>
</feature>
<dbReference type="Proteomes" id="UP000003100">
    <property type="component" value="Unassembled WGS sequence"/>
</dbReference>
<dbReference type="InterPro" id="IPR040198">
    <property type="entry name" value="Fido_containing"/>
</dbReference>
<protein>
    <recommendedName>
        <fullName evidence="1">Fido domain-containing protein</fullName>
    </recommendedName>
</protein>
<dbReference type="PROSITE" id="PS51459">
    <property type="entry name" value="FIDO"/>
    <property type="match status" value="1"/>
</dbReference>
<sequence>MNKQLLQNIDFYRQKLQTYYRLSPDVHKNLNRQLKPHLLSTCCALEEIPATQEDRILGLSKAYDYMVQTVQTELGEDTLLSLHSLLYADTDKGQAGQYRFDDLHVFRTAYTPPASEEIPHLIQHFFQQMDYSRKQFHPIEFASLSHKRILDICPFSHGNFCVAYLFLNLLLLRDGYGIALLPAFRCGEYFEAIKASQKPVFPEIDSLTELITVSVLEGEKLSCSLLPLS</sequence>
<dbReference type="GeneID" id="86821207"/>
<dbReference type="PANTHER" id="PTHR13504">
    <property type="entry name" value="FIDO DOMAIN-CONTAINING PROTEIN DDB_G0283145"/>
    <property type="match status" value="1"/>
</dbReference>
<comment type="caution">
    <text evidence="2">The sequence shown here is derived from an EMBL/GenBank/DDBJ whole genome shotgun (WGS) entry which is preliminary data.</text>
</comment>
<dbReference type="EMBL" id="ACBZ01000002">
    <property type="protein sequence ID" value="EEG50974.1"/>
    <property type="molecule type" value="Genomic_DNA"/>
</dbReference>
<dbReference type="AlphaFoldDB" id="C0CGR8"/>
<dbReference type="RefSeq" id="WP_005944604.1">
    <property type="nucleotide sequence ID" value="NZ_CP136423.1"/>
</dbReference>
<name>C0CGR8_BLAHS</name>
<dbReference type="PATRIC" id="fig|476272.21.peg.3036"/>
<evidence type="ECO:0000313" key="2">
    <source>
        <dbReference type="EMBL" id="EEG50974.1"/>
    </source>
</evidence>
<keyword evidence="3" id="KW-1185">Reference proteome</keyword>
<dbReference type="SUPFAM" id="SSF140931">
    <property type="entry name" value="Fic-like"/>
    <property type="match status" value="1"/>
</dbReference>
<evidence type="ECO:0000313" key="3">
    <source>
        <dbReference type="Proteomes" id="UP000003100"/>
    </source>
</evidence>